<dbReference type="AlphaFoldDB" id="A0A1B2EAW7"/>
<dbReference type="InterPro" id="IPR005467">
    <property type="entry name" value="His_kinase_dom"/>
</dbReference>
<reference evidence="12" key="1">
    <citation type="submission" date="2016-07" db="EMBL/GenBank/DDBJ databases">
        <title>Microvirga ossetica sp. nov. a new species of rhizobia isolated from root nodules of the legume species Vicia alpestris Steven originated from North Ossetia region in the Caucasus.</title>
        <authorList>
            <person name="Safronova V.I."/>
            <person name="Kuznetsova I.G."/>
            <person name="Sazanova A.L."/>
            <person name="Belimov A."/>
            <person name="Andronov E."/>
            <person name="Osledkin Y.S."/>
            <person name="Onishchuk O.P."/>
            <person name="Kurchak O.N."/>
            <person name="Shaposhnikov A.I."/>
            <person name="Willems A."/>
            <person name="Tikhonovich I.A."/>
        </authorList>
    </citation>
    <scope>NUCLEOTIDE SEQUENCE [LARGE SCALE GENOMIC DNA]</scope>
    <source>
        <strain evidence="12">V5/3M</strain>
    </source>
</reference>
<dbReference type="PROSITE" id="PS50109">
    <property type="entry name" value="HIS_KIN"/>
    <property type="match status" value="1"/>
</dbReference>
<evidence type="ECO:0000256" key="4">
    <source>
        <dbReference type="ARBA" id="ARBA00022553"/>
    </source>
</evidence>
<dbReference type="Gene3D" id="6.10.340.10">
    <property type="match status" value="1"/>
</dbReference>
<evidence type="ECO:0000256" key="7">
    <source>
        <dbReference type="ARBA" id="ARBA00023012"/>
    </source>
</evidence>
<dbReference type="InterPro" id="IPR003594">
    <property type="entry name" value="HATPase_dom"/>
</dbReference>
<dbReference type="InterPro" id="IPR024478">
    <property type="entry name" value="HlyB_4HB_MCP"/>
</dbReference>
<comment type="subcellular location">
    <subcellularLocation>
        <location evidence="2">Membrane</location>
    </subcellularLocation>
</comment>
<keyword evidence="4" id="KW-0597">Phosphoprotein</keyword>
<dbReference type="PANTHER" id="PTHR43711:SF1">
    <property type="entry name" value="HISTIDINE KINASE 1"/>
    <property type="match status" value="1"/>
</dbReference>
<dbReference type="SMART" id="SM00388">
    <property type="entry name" value="HisKA"/>
    <property type="match status" value="1"/>
</dbReference>
<dbReference type="InterPro" id="IPR036890">
    <property type="entry name" value="HATPase_C_sf"/>
</dbReference>
<keyword evidence="9" id="KW-0812">Transmembrane</keyword>
<dbReference type="SMART" id="SM00304">
    <property type="entry name" value="HAMP"/>
    <property type="match status" value="1"/>
</dbReference>
<dbReference type="Pfam" id="PF02518">
    <property type="entry name" value="HATPase_c"/>
    <property type="match status" value="1"/>
</dbReference>
<keyword evidence="6" id="KW-0418">Kinase</keyword>
<evidence type="ECO:0000256" key="6">
    <source>
        <dbReference type="ARBA" id="ARBA00022777"/>
    </source>
</evidence>
<evidence type="ECO:0000259" key="10">
    <source>
        <dbReference type="PROSITE" id="PS50109"/>
    </source>
</evidence>
<keyword evidence="7" id="KW-0902">Two-component regulatory system</keyword>
<dbReference type="OrthoDB" id="9806130at2"/>
<gene>
    <name evidence="12" type="ORF">BB934_01890</name>
</gene>
<feature type="region of interest" description="Disordered" evidence="8">
    <location>
        <begin position="525"/>
        <end position="569"/>
    </location>
</feature>
<proteinExistence type="predicted"/>
<accession>A0A1B2EAW7</accession>
<dbReference type="InterPro" id="IPR036097">
    <property type="entry name" value="HisK_dim/P_sf"/>
</dbReference>
<keyword evidence="5" id="KW-0808">Transferase</keyword>
<evidence type="ECO:0000256" key="1">
    <source>
        <dbReference type="ARBA" id="ARBA00000085"/>
    </source>
</evidence>
<dbReference type="Pfam" id="PF00512">
    <property type="entry name" value="HisKA"/>
    <property type="match status" value="1"/>
</dbReference>
<dbReference type="PROSITE" id="PS50885">
    <property type="entry name" value="HAMP"/>
    <property type="match status" value="1"/>
</dbReference>
<name>A0A1B2EAW7_9HYPH</name>
<keyword evidence="9" id="KW-0472">Membrane</keyword>
<feature type="domain" description="Histidine kinase" evidence="10">
    <location>
        <begin position="317"/>
        <end position="532"/>
    </location>
</feature>
<evidence type="ECO:0000256" key="3">
    <source>
        <dbReference type="ARBA" id="ARBA00012438"/>
    </source>
</evidence>
<dbReference type="GO" id="GO:0000155">
    <property type="term" value="F:phosphorelay sensor kinase activity"/>
    <property type="evidence" value="ECO:0007669"/>
    <property type="project" value="InterPro"/>
</dbReference>
<dbReference type="SUPFAM" id="SSF158472">
    <property type="entry name" value="HAMP domain-like"/>
    <property type="match status" value="1"/>
</dbReference>
<dbReference type="KEGG" id="moc:BB934_01890"/>
<dbReference type="SUPFAM" id="SSF47384">
    <property type="entry name" value="Homodimeric domain of signal transducing histidine kinase"/>
    <property type="match status" value="1"/>
</dbReference>
<evidence type="ECO:0000256" key="5">
    <source>
        <dbReference type="ARBA" id="ARBA00022679"/>
    </source>
</evidence>
<evidence type="ECO:0000313" key="12">
    <source>
        <dbReference type="EMBL" id="ANY77124.1"/>
    </source>
</evidence>
<dbReference type="PANTHER" id="PTHR43711">
    <property type="entry name" value="TWO-COMPONENT HISTIDINE KINASE"/>
    <property type="match status" value="1"/>
</dbReference>
<dbReference type="Pfam" id="PF00672">
    <property type="entry name" value="HAMP"/>
    <property type="match status" value="1"/>
</dbReference>
<dbReference type="Gene3D" id="3.30.565.10">
    <property type="entry name" value="Histidine kinase-like ATPase, C-terminal domain"/>
    <property type="match status" value="1"/>
</dbReference>
<dbReference type="SUPFAM" id="SSF55874">
    <property type="entry name" value="ATPase domain of HSP90 chaperone/DNA topoisomerase II/histidine kinase"/>
    <property type="match status" value="1"/>
</dbReference>
<dbReference type="GO" id="GO:0016020">
    <property type="term" value="C:membrane"/>
    <property type="evidence" value="ECO:0007669"/>
    <property type="project" value="UniProtKB-SubCell"/>
</dbReference>
<dbReference type="Gene3D" id="1.10.287.130">
    <property type="match status" value="1"/>
</dbReference>
<dbReference type="InterPro" id="IPR003661">
    <property type="entry name" value="HisK_dim/P_dom"/>
</dbReference>
<comment type="catalytic activity">
    <reaction evidence="1">
        <text>ATP + protein L-histidine = ADP + protein N-phospho-L-histidine.</text>
        <dbReference type="EC" id="2.7.13.3"/>
    </reaction>
</comment>
<evidence type="ECO:0000256" key="2">
    <source>
        <dbReference type="ARBA" id="ARBA00004370"/>
    </source>
</evidence>
<dbReference type="PRINTS" id="PR00344">
    <property type="entry name" value="BCTRLSENSOR"/>
</dbReference>
<evidence type="ECO:0000256" key="8">
    <source>
        <dbReference type="SAM" id="MobiDB-lite"/>
    </source>
</evidence>
<evidence type="ECO:0000259" key="11">
    <source>
        <dbReference type="PROSITE" id="PS50885"/>
    </source>
</evidence>
<dbReference type="Pfam" id="PF12729">
    <property type="entry name" value="4HB_MCP_1"/>
    <property type="match status" value="1"/>
</dbReference>
<protein>
    <recommendedName>
        <fullName evidence="3">histidine kinase</fullName>
        <ecNumber evidence="3">2.7.13.3</ecNumber>
    </recommendedName>
</protein>
<evidence type="ECO:0000256" key="9">
    <source>
        <dbReference type="SAM" id="Phobius"/>
    </source>
</evidence>
<dbReference type="InterPro" id="IPR050736">
    <property type="entry name" value="Sensor_HK_Regulatory"/>
</dbReference>
<dbReference type="CDD" id="cd00075">
    <property type="entry name" value="HATPase"/>
    <property type="match status" value="1"/>
</dbReference>
<dbReference type="EMBL" id="CP016616">
    <property type="protein sequence ID" value="ANY77124.1"/>
    <property type="molecule type" value="Genomic_DNA"/>
</dbReference>
<dbReference type="EC" id="2.7.13.3" evidence="3"/>
<dbReference type="CDD" id="cd00082">
    <property type="entry name" value="HisKA"/>
    <property type="match status" value="1"/>
</dbReference>
<feature type="transmembrane region" description="Helical" evidence="9">
    <location>
        <begin position="211"/>
        <end position="231"/>
    </location>
</feature>
<dbReference type="CDD" id="cd06225">
    <property type="entry name" value="HAMP"/>
    <property type="match status" value="1"/>
</dbReference>
<organism evidence="12">
    <name type="scientific">Microvirga ossetica</name>
    <dbReference type="NCBI Taxonomy" id="1882682"/>
    <lineage>
        <taxon>Bacteria</taxon>
        <taxon>Pseudomonadati</taxon>
        <taxon>Pseudomonadota</taxon>
        <taxon>Alphaproteobacteria</taxon>
        <taxon>Hyphomicrobiales</taxon>
        <taxon>Methylobacteriaceae</taxon>
        <taxon>Microvirga</taxon>
    </lineage>
</organism>
<feature type="domain" description="HAMP" evidence="11">
    <location>
        <begin position="232"/>
        <end position="285"/>
    </location>
</feature>
<dbReference type="SMART" id="SM00387">
    <property type="entry name" value="HATPase_c"/>
    <property type="match status" value="1"/>
</dbReference>
<sequence length="569" mass="62842">MKLKRDAMAHAERIMRSSRPLFSRRSSLPAKLALLAALFVLAVVTVRVLSLDRLAHVDAVSGEVHNRWLDSVRLLGTVNHHIATVRAQEAEALLHRDASGISTSSDDLLRTLNEITQDVERYRSIPHDRDESLAFDSFLKDWTDHGQHAQAIVALAQGGQGDAATALFEGEAHSSFQAAADGLRSLIDLTETKADAARKAAAEAIARAQRFVSDLILAMLVLFVTLTAYLWHSFSRPLLDLAGLMRRLASHDTRFSVPFESRRDEIGDVARSLAVFRRNTIELLESRKSLATQADILAGALEKERALAVEQRNFITTMSHEFRTPLTSIDGHAQRLLATKDQVPPSQIADRAHKIRAAVFRMTSLVVSFTGAMEIASGQAQPRTRRFDLSRMLRDLQGYYREIGMGDILEEEIGDLPQEITGDPELLYYAFSNVISNAFKYSPEGGIVTLVTKVTDACVEITVEDRGVGIPPDEIDRVRERFYRGSNVGTLPGTGVGLYLVDLIVRQHRGSLRIDSEVGRGTRMTVSLPIDGPGPSPREDASEQDLVYRGRRRDGEPSGGGAERARLHS</sequence>
<dbReference type="InterPro" id="IPR003660">
    <property type="entry name" value="HAMP_dom"/>
</dbReference>
<keyword evidence="9" id="KW-1133">Transmembrane helix</keyword>
<dbReference type="InterPro" id="IPR004358">
    <property type="entry name" value="Sig_transdc_His_kin-like_C"/>
</dbReference>